<feature type="domain" description="Recombinase" evidence="3">
    <location>
        <begin position="214"/>
        <end position="356"/>
    </location>
</feature>
<dbReference type="Pfam" id="PF00239">
    <property type="entry name" value="Resolvase"/>
    <property type="match status" value="1"/>
</dbReference>
<protein>
    <submittedName>
        <fullName evidence="4">Recombinase family protein</fullName>
    </submittedName>
</protein>
<proteinExistence type="predicted"/>
<evidence type="ECO:0000256" key="1">
    <source>
        <dbReference type="ARBA" id="ARBA00023125"/>
    </source>
</evidence>
<gene>
    <name evidence="4" type="ORF">CWO07_02230</name>
</gene>
<organism evidence="4 5">
    <name type="scientific">Vibrio splendidus</name>
    <dbReference type="NCBI Taxonomy" id="29497"/>
    <lineage>
        <taxon>Bacteria</taxon>
        <taxon>Pseudomonadati</taxon>
        <taxon>Pseudomonadota</taxon>
        <taxon>Gammaproteobacteria</taxon>
        <taxon>Vibrionales</taxon>
        <taxon>Vibrionaceae</taxon>
        <taxon>Vibrio</taxon>
    </lineage>
</organism>
<dbReference type="RefSeq" id="WP_108187202.1">
    <property type="nucleotide sequence ID" value="NZ_PIFK01000003.1"/>
</dbReference>
<evidence type="ECO:0000313" key="4">
    <source>
        <dbReference type="EMBL" id="PTP39407.1"/>
    </source>
</evidence>
<name>A0A2T5F0Y6_VIBSP</name>
<dbReference type="InterPro" id="IPR011109">
    <property type="entry name" value="DNA_bind_recombinase_dom"/>
</dbReference>
<evidence type="ECO:0000313" key="5">
    <source>
        <dbReference type="Proteomes" id="UP000244197"/>
    </source>
</evidence>
<dbReference type="GO" id="GO:0003677">
    <property type="term" value="F:DNA binding"/>
    <property type="evidence" value="ECO:0007669"/>
    <property type="project" value="UniProtKB-KW"/>
</dbReference>
<dbReference type="InterPro" id="IPR006119">
    <property type="entry name" value="Resolv_N"/>
</dbReference>
<evidence type="ECO:0000256" key="2">
    <source>
        <dbReference type="ARBA" id="ARBA00023172"/>
    </source>
</evidence>
<accession>A0A2T5F0Y6</accession>
<dbReference type="Pfam" id="PF07508">
    <property type="entry name" value="Recombinase"/>
    <property type="match status" value="1"/>
</dbReference>
<reference evidence="4 5" key="1">
    <citation type="submission" date="2017-11" db="EMBL/GenBank/DDBJ databases">
        <title>Population delineation of vibrios coincides with oyster pathogenicity.</title>
        <authorList>
            <person name="Bruto M."/>
            <person name="Labreuche Y."/>
            <person name="James A."/>
            <person name="Piel D."/>
            <person name="Chenivesse S."/>
            <person name="Petton B."/>
            <person name="Polz M.F."/>
            <person name="Le Roux F."/>
        </authorList>
    </citation>
    <scope>NUCLEOTIDE SEQUENCE [LARGE SCALE GENOMIC DNA]</scope>
    <source>
        <strain evidence="4 5">FF_144</strain>
    </source>
</reference>
<dbReference type="AlphaFoldDB" id="A0A2T5F0Y6"/>
<dbReference type="PANTHER" id="PTHR30461">
    <property type="entry name" value="DNA-INVERTASE FROM LAMBDOID PROPHAGE"/>
    <property type="match status" value="1"/>
</dbReference>
<sequence length="658" mass="76084">MIDISFDKTLFKGICIPYARFSSEQQAEIGRKSLERQIGEAKRYAIQNDLFLNDDLIFADKGVSGYALQGGVAKTFEKGQMFTMLSLLQKVPAEERQNVYITFHNFDRFSRMSPDEAQKHFQEILNQGFNIVTTIDDCVYTRKDTDMDKMVLSIIHMCSAHYESEVKSKYVLDAYQRKRDVIEYLYNSPSQKGKHKHIGIKAYCPTWIKSEEVIYKYEDADGNEKLEALYQFSIDEDKAKVINKIFDMKIAGLGHTKICKQLNDSGVDTFQKGNYRKAKKWHIFSIHNLFKNEHVIGHTFLNQRRSVDFFDEEKNQFKTEQVKQIATAKLHDYYPYVVSEDKFRLAMKTLEDNKSSETRSEGKDKTHLFSQLMKCSCGGRMVFKSTKKKNVKKVDDYFEYLRCERSILNDGCEAENINYKAFEQQFVKYARHIDIESIVSDLSEALNDEYSLLSGKLSNALKEQDKAKLKATGLSKTFNSAINQGLDGSFVLDQIGENDKRLAQLAIEIADLERELRSAKPTEAKVEIPTLNKSLKSPNFEKVLEARKEINSYLKTKIRWLEVCSTKYHKFVIVCMVDNKIRTFSYQDEFASDLMFNSIKINTDSLSKNLADGLMIQLIQAVRLSLQGQTEVISNNDLIKYIVEVKRRYILDCESEFS</sequence>
<dbReference type="InterPro" id="IPR050639">
    <property type="entry name" value="SSR_resolvase"/>
</dbReference>
<dbReference type="InterPro" id="IPR025827">
    <property type="entry name" value="Zn_ribbon_recom_dom"/>
</dbReference>
<dbReference type="GO" id="GO:0000150">
    <property type="term" value="F:DNA strand exchange activity"/>
    <property type="evidence" value="ECO:0007669"/>
    <property type="project" value="InterPro"/>
</dbReference>
<dbReference type="InterPro" id="IPR036162">
    <property type="entry name" value="Resolvase-like_N_sf"/>
</dbReference>
<dbReference type="EMBL" id="PIFK01000003">
    <property type="protein sequence ID" value="PTP39407.1"/>
    <property type="molecule type" value="Genomic_DNA"/>
</dbReference>
<evidence type="ECO:0000259" key="3">
    <source>
        <dbReference type="PROSITE" id="PS51737"/>
    </source>
</evidence>
<dbReference type="CDD" id="cd00338">
    <property type="entry name" value="Ser_Recombinase"/>
    <property type="match status" value="1"/>
</dbReference>
<dbReference type="PROSITE" id="PS51737">
    <property type="entry name" value="RECOMBINASE_DNA_BIND"/>
    <property type="match status" value="1"/>
</dbReference>
<dbReference type="Proteomes" id="UP000244197">
    <property type="component" value="Unassembled WGS sequence"/>
</dbReference>
<dbReference type="InterPro" id="IPR038109">
    <property type="entry name" value="DNA_bind_recomb_sf"/>
</dbReference>
<keyword evidence="1" id="KW-0238">DNA-binding</keyword>
<dbReference type="SMART" id="SM00857">
    <property type="entry name" value="Resolvase"/>
    <property type="match status" value="1"/>
</dbReference>
<dbReference type="Gene3D" id="3.40.50.1390">
    <property type="entry name" value="Resolvase, N-terminal catalytic domain"/>
    <property type="match status" value="1"/>
</dbReference>
<dbReference type="PANTHER" id="PTHR30461:SF2">
    <property type="entry name" value="SERINE RECOMBINASE PINE-RELATED"/>
    <property type="match status" value="1"/>
</dbReference>
<comment type="caution">
    <text evidence="4">The sequence shown here is derived from an EMBL/GenBank/DDBJ whole genome shotgun (WGS) entry which is preliminary data.</text>
</comment>
<dbReference type="Gene3D" id="3.90.1750.20">
    <property type="entry name" value="Putative Large Serine Recombinase, Chain B, Domain 2"/>
    <property type="match status" value="1"/>
</dbReference>
<dbReference type="Pfam" id="PF13408">
    <property type="entry name" value="Zn_ribbon_recom"/>
    <property type="match status" value="1"/>
</dbReference>
<dbReference type="SUPFAM" id="SSF53041">
    <property type="entry name" value="Resolvase-like"/>
    <property type="match status" value="1"/>
</dbReference>
<keyword evidence="2" id="KW-0233">DNA recombination</keyword>